<dbReference type="PRINTS" id="PR00069">
    <property type="entry name" value="ALDKETRDTASE"/>
</dbReference>
<dbReference type="InterPro" id="IPR036812">
    <property type="entry name" value="NAD(P)_OxRdtase_dom_sf"/>
</dbReference>
<dbReference type="Proteomes" id="UP000007435">
    <property type="component" value="Chromosome"/>
</dbReference>
<dbReference type="RefSeq" id="WP_013409437.1">
    <property type="nucleotide sequence ID" value="NC_014655.1"/>
</dbReference>
<reference evidence="2 3" key="2">
    <citation type="journal article" date="2011" name="Stand. Genomic Sci.">
        <title>Complete genome sequence of Leadbetterella byssophila type strain (4M15).</title>
        <authorList>
            <person name="Abt B."/>
            <person name="Teshima H."/>
            <person name="Lucas S."/>
            <person name="Lapidus A."/>
            <person name="Del Rio T.G."/>
            <person name="Nolan M."/>
            <person name="Tice H."/>
            <person name="Cheng J.F."/>
            <person name="Pitluck S."/>
            <person name="Liolios K."/>
            <person name="Pagani I."/>
            <person name="Ivanova N."/>
            <person name="Mavromatis K."/>
            <person name="Pati A."/>
            <person name="Tapia R."/>
            <person name="Han C."/>
            <person name="Goodwin L."/>
            <person name="Chen A."/>
            <person name="Palaniappan K."/>
            <person name="Land M."/>
            <person name="Hauser L."/>
            <person name="Chang Y.J."/>
            <person name="Jeffries C.D."/>
            <person name="Rohde M."/>
            <person name="Goker M."/>
            <person name="Tindall B.J."/>
            <person name="Detter J.C."/>
            <person name="Woyke T."/>
            <person name="Bristow J."/>
            <person name="Eisen J.A."/>
            <person name="Markowitz V."/>
            <person name="Hugenholtz P."/>
            <person name="Klenk H.P."/>
            <person name="Kyrpides N.C."/>
        </authorList>
    </citation>
    <scope>NUCLEOTIDE SEQUENCE [LARGE SCALE GENOMIC DNA]</scope>
    <source>
        <strain evidence="3">DSM 17132 / JCM 16389 / KACC 11308 / NBRC 106382 / 4M15</strain>
    </source>
</reference>
<sequence length="293" mass="32977">MEKIYLSDSGPKVSKALYSLWRWEEMVDFHEEEAEKVFKLCLDLGITTFEFSAAGKNERIHKVFFDTLAKNDFDRKDLVTLARLGKEISPEGYEIIDQSRTALIRQLDTFLQKSGKQYLDILLLDGLDYITDIEEIAGTLDYLVHSGVVKHIGVANFSSSQYRLLKSVLDLPIVTNHLKFNILNPEAIFDGRLDEIKESFGKPLVWAPLAGGDILEGTTLDSVVLRDALTEIANEHQSNVEQIAVAWLLNLGMLPIIGSPNPARIQNVAAATNISLTHAQWYKLFSLVSKQRK</sequence>
<dbReference type="KEGG" id="lby:Lbys_2743"/>
<dbReference type="GO" id="GO:0005829">
    <property type="term" value="C:cytosol"/>
    <property type="evidence" value="ECO:0007669"/>
    <property type="project" value="TreeGrafter"/>
</dbReference>
<dbReference type="OrthoDB" id="9773828at2"/>
<name>E4RQW2_LEAB4</name>
<gene>
    <name evidence="2" type="ordered locus">Lbys_2743</name>
</gene>
<dbReference type="EMBL" id="CP002305">
    <property type="protein sequence ID" value="ADQ18405.1"/>
    <property type="molecule type" value="Genomic_DNA"/>
</dbReference>
<evidence type="ECO:0000313" key="3">
    <source>
        <dbReference type="Proteomes" id="UP000007435"/>
    </source>
</evidence>
<feature type="domain" description="NADP-dependent oxidoreductase" evidence="1">
    <location>
        <begin position="28"/>
        <end position="283"/>
    </location>
</feature>
<protein>
    <submittedName>
        <fullName evidence="2">Aldo/keto reductase</fullName>
    </submittedName>
</protein>
<dbReference type="GO" id="GO:0016491">
    <property type="term" value="F:oxidoreductase activity"/>
    <property type="evidence" value="ECO:0007669"/>
    <property type="project" value="InterPro"/>
</dbReference>
<dbReference type="Pfam" id="PF00248">
    <property type="entry name" value="Aldo_ket_red"/>
    <property type="match status" value="1"/>
</dbReference>
<dbReference type="eggNOG" id="COG4989">
    <property type="taxonomic scope" value="Bacteria"/>
</dbReference>
<dbReference type="InterPro" id="IPR020471">
    <property type="entry name" value="AKR"/>
</dbReference>
<keyword evidence="3" id="KW-1185">Reference proteome</keyword>
<dbReference type="STRING" id="649349.Lbys_2743"/>
<proteinExistence type="predicted"/>
<dbReference type="InterPro" id="IPR050523">
    <property type="entry name" value="AKR_Detox_Biosynth"/>
</dbReference>
<evidence type="ECO:0000313" key="2">
    <source>
        <dbReference type="EMBL" id="ADQ18405.1"/>
    </source>
</evidence>
<dbReference type="SUPFAM" id="SSF51430">
    <property type="entry name" value="NAD(P)-linked oxidoreductase"/>
    <property type="match status" value="1"/>
</dbReference>
<organism evidence="2 3">
    <name type="scientific">Leadbetterella byssophila (strain DSM 17132 / JCM 16389 / KACC 11308 / NBRC 106382 / 4M15)</name>
    <dbReference type="NCBI Taxonomy" id="649349"/>
    <lineage>
        <taxon>Bacteria</taxon>
        <taxon>Pseudomonadati</taxon>
        <taxon>Bacteroidota</taxon>
        <taxon>Cytophagia</taxon>
        <taxon>Cytophagales</taxon>
        <taxon>Leadbetterellaceae</taxon>
        <taxon>Leadbetterella</taxon>
    </lineage>
</organism>
<dbReference type="PANTHER" id="PTHR43364:SF1">
    <property type="entry name" value="OXIDOREDUCTASE YDHF"/>
    <property type="match status" value="1"/>
</dbReference>
<dbReference type="Gene3D" id="3.20.20.100">
    <property type="entry name" value="NADP-dependent oxidoreductase domain"/>
    <property type="match status" value="1"/>
</dbReference>
<dbReference type="InterPro" id="IPR023210">
    <property type="entry name" value="NADP_OxRdtase_dom"/>
</dbReference>
<dbReference type="HOGENOM" id="CLU_023205_8_0_10"/>
<evidence type="ECO:0000259" key="1">
    <source>
        <dbReference type="Pfam" id="PF00248"/>
    </source>
</evidence>
<dbReference type="AlphaFoldDB" id="E4RQW2"/>
<accession>E4RQW2</accession>
<reference key="1">
    <citation type="submission" date="2010-11" db="EMBL/GenBank/DDBJ databases">
        <title>The complete genome of Leadbetterella byssophila DSM 17132.</title>
        <authorList>
            <consortium name="US DOE Joint Genome Institute (JGI-PGF)"/>
            <person name="Lucas S."/>
            <person name="Copeland A."/>
            <person name="Lapidus A."/>
            <person name="Glavina del Rio T."/>
            <person name="Dalin E."/>
            <person name="Tice H."/>
            <person name="Bruce D."/>
            <person name="Goodwin L."/>
            <person name="Pitluck S."/>
            <person name="Kyrpides N."/>
            <person name="Mavromatis K."/>
            <person name="Ivanova N."/>
            <person name="Teshima H."/>
            <person name="Brettin T."/>
            <person name="Detter J.C."/>
            <person name="Han C."/>
            <person name="Tapia R."/>
            <person name="Land M."/>
            <person name="Hauser L."/>
            <person name="Markowitz V."/>
            <person name="Cheng J.-F."/>
            <person name="Hugenholtz P."/>
            <person name="Woyke T."/>
            <person name="Wu D."/>
            <person name="Tindall B."/>
            <person name="Pomrenke H.G."/>
            <person name="Brambilla E."/>
            <person name="Klenk H.-P."/>
            <person name="Eisen J.A."/>
        </authorList>
    </citation>
    <scope>NUCLEOTIDE SEQUENCE [LARGE SCALE GENOMIC DNA]</scope>
    <source>
        <strain>DSM 17132</strain>
    </source>
</reference>
<dbReference type="PANTHER" id="PTHR43364">
    <property type="entry name" value="NADH-SPECIFIC METHYLGLYOXAL REDUCTASE-RELATED"/>
    <property type="match status" value="1"/>
</dbReference>